<comment type="caution">
    <text evidence="1">The sequence shown here is derived from an EMBL/GenBank/DDBJ whole genome shotgun (WGS) entry which is preliminary data.</text>
</comment>
<sequence length="89" mass="10344">MEIKDCYTCGSVNIVKDIYCEENVSVTFSKTVKYKEFGFLGKESEKKVVDTTAIRVAICKDCGSVRLYVYEPERDWLTYDQYMNSLLNQ</sequence>
<protein>
    <submittedName>
        <fullName evidence="1">Uncharacterized protein</fullName>
    </submittedName>
</protein>
<dbReference type="EMBL" id="JAJHJB010000068">
    <property type="protein sequence ID" value="MCC5468452.1"/>
    <property type="molecule type" value="Genomic_DNA"/>
</dbReference>
<organism evidence="1 2">
    <name type="scientific">Pelosinus baikalensis</name>
    <dbReference type="NCBI Taxonomy" id="2892015"/>
    <lineage>
        <taxon>Bacteria</taxon>
        <taxon>Bacillati</taxon>
        <taxon>Bacillota</taxon>
        <taxon>Negativicutes</taxon>
        <taxon>Selenomonadales</taxon>
        <taxon>Sporomusaceae</taxon>
        <taxon>Pelosinus</taxon>
    </lineage>
</organism>
<keyword evidence="2" id="KW-1185">Reference proteome</keyword>
<dbReference type="Proteomes" id="UP001165492">
    <property type="component" value="Unassembled WGS sequence"/>
</dbReference>
<accession>A0ABS8I1I7</accession>
<proteinExistence type="predicted"/>
<name>A0ABS8I1I7_9FIRM</name>
<dbReference type="RefSeq" id="WP_229537345.1">
    <property type="nucleotide sequence ID" value="NZ_JAJHJB010000068.1"/>
</dbReference>
<reference evidence="1" key="1">
    <citation type="submission" date="2021-11" db="EMBL/GenBank/DDBJ databases">
        <title>Description of a new species Pelosinus isolated from the bottom sediments of Lake Baikal.</title>
        <authorList>
            <person name="Zakharyuk A."/>
        </authorList>
    </citation>
    <scope>NUCLEOTIDE SEQUENCE</scope>
    <source>
        <strain evidence="1">Bkl1</strain>
    </source>
</reference>
<gene>
    <name evidence="1" type="ORF">LMF89_24250</name>
</gene>
<evidence type="ECO:0000313" key="2">
    <source>
        <dbReference type="Proteomes" id="UP001165492"/>
    </source>
</evidence>
<evidence type="ECO:0000313" key="1">
    <source>
        <dbReference type="EMBL" id="MCC5468452.1"/>
    </source>
</evidence>